<feature type="compositionally biased region" description="Basic and acidic residues" evidence="2">
    <location>
        <begin position="131"/>
        <end position="140"/>
    </location>
</feature>
<evidence type="ECO:0000313" key="5">
    <source>
        <dbReference type="VGNC" id="VGNC:16153"/>
    </source>
</evidence>
<evidence type="ECO:0000256" key="1">
    <source>
        <dbReference type="SAM" id="Coils"/>
    </source>
</evidence>
<dbReference type="InParanoid" id="F6Q6V2"/>
<gene>
    <name evidence="3 5" type="primary">CCDC190</name>
</gene>
<feature type="region of interest" description="Disordered" evidence="2">
    <location>
        <begin position="156"/>
        <end position="175"/>
    </location>
</feature>
<keyword evidence="1" id="KW-0175">Coiled coil</keyword>
<sequence>MQRMERHMVRGPLYKHFDWERKSAKQAEARLSQRLQRLEDICLYHMKLLTREQRQLQKELQRLQQDIIKKKFSSYFGNGIQQRPEDVLVFSPHGEQKHRVPQANKVRALAASVTPKIYKTKSQMPPFHRTGLKDPRRSKEQLPSQNDKTPDFIEEKSQAQENDSINPPKGKDANTGISLLCQDQEVSTQTPDQGLSSSPAGDSGMAHVDETRSKDADGNLDHDTGKQIPPNPMECAGNFKVKSTTSTYLELFAKVAPFSFSRSHFQLDTIKSLDPNKRLMNTTRNVLPLTFSSKKQSIWGRQARGDKMD</sequence>
<evidence type="ECO:0000256" key="2">
    <source>
        <dbReference type="SAM" id="MobiDB-lite"/>
    </source>
</evidence>
<accession>F6Q6V2</accession>
<dbReference type="VGNC" id="VGNC:16153">
    <property type="gene designation" value="CCDC190"/>
</dbReference>
<feature type="compositionally biased region" description="Polar residues" evidence="2">
    <location>
        <begin position="186"/>
        <end position="200"/>
    </location>
</feature>
<dbReference type="PANTHER" id="PTHR36871:SF1">
    <property type="entry name" value="COILED-COIL DOMAIN-CONTAINING PROTEIN 190"/>
    <property type="match status" value="1"/>
</dbReference>
<keyword evidence="4" id="KW-1185">Reference proteome</keyword>
<reference evidence="3" key="3">
    <citation type="submission" date="2025-09" db="UniProtKB">
        <authorList>
            <consortium name="Ensembl"/>
        </authorList>
    </citation>
    <scope>IDENTIFICATION</scope>
    <source>
        <strain evidence="3">Thoroughbred</strain>
    </source>
</reference>
<dbReference type="Proteomes" id="UP000002281">
    <property type="component" value="Chromosome 5"/>
</dbReference>
<protein>
    <submittedName>
        <fullName evidence="3">Coiled-coil domain containing 190</fullName>
    </submittedName>
</protein>
<feature type="region of interest" description="Disordered" evidence="2">
    <location>
        <begin position="116"/>
        <end position="151"/>
    </location>
</feature>
<evidence type="ECO:0000313" key="3">
    <source>
        <dbReference type="Ensembl" id="ENSECAP00000022408.2"/>
    </source>
</evidence>
<dbReference type="GeneTree" id="ENSGT00390000014067"/>
<dbReference type="HOGENOM" id="CLU_082019_0_0_1"/>
<dbReference type="InterPro" id="IPR031525">
    <property type="entry name" value="CC190"/>
</dbReference>
<evidence type="ECO:0000313" key="4">
    <source>
        <dbReference type="Proteomes" id="UP000002281"/>
    </source>
</evidence>
<dbReference type="AlphaFoldDB" id="F6Q6V2"/>
<reference evidence="3" key="2">
    <citation type="submission" date="2025-08" db="UniProtKB">
        <authorList>
            <consortium name="Ensembl"/>
        </authorList>
    </citation>
    <scope>IDENTIFICATION</scope>
    <source>
        <strain evidence="3">Thoroughbred</strain>
    </source>
</reference>
<dbReference type="Ensembl" id="ENSECAT00000026816.3">
    <property type="protein sequence ID" value="ENSECAP00000022408.2"/>
    <property type="gene ID" value="ENSECAG00000024873.4"/>
</dbReference>
<proteinExistence type="predicted"/>
<dbReference type="Pfam" id="PF15768">
    <property type="entry name" value="CC190"/>
    <property type="match status" value="1"/>
</dbReference>
<organism evidence="3 4">
    <name type="scientific">Equus caballus</name>
    <name type="common">Horse</name>
    <dbReference type="NCBI Taxonomy" id="9796"/>
    <lineage>
        <taxon>Eukaryota</taxon>
        <taxon>Metazoa</taxon>
        <taxon>Chordata</taxon>
        <taxon>Craniata</taxon>
        <taxon>Vertebrata</taxon>
        <taxon>Euteleostomi</taxon>
        <taxon>Mammalia</taxon>
        <taxon>Eutheria</taxon>
        <taxon>Laurasiatheria</taxon>
        <taxon>Perissodactyla</taxon>
        <taxon>Equidae</taxon>
        <taxon>Equus</taxon>
    </lineage>
</organism>
<dbReference type="FunCoup" id="F6Q6V2">
    <property type="interactions" value="4"/>
</dbReference>
<dbReference type="PANTHER" id="PTHR36871">
    <property type="entry name" value="COILED-COIL DOMAIN-CONTAINING PROTEIN 190"/>
    <property type="match status" value="1"/>
</dbReference>
<dbReference type="PaxDb" id="9796-ENSECAP00000022408"/>
<dbReference type="STRING" id="9796.ENSECAP00000022408"/>
<name>F6Q6V2_HORSE</name>
<reference evidence="3 4" key="1">
    <citation type="journal article" date="2009" name="Science">
        <title>Genome sequence, comparative analysis, and population genetics of the domestic horse.</title>
        <authorList>
            <consortium name="Broad Institute Genome Sequencing Platform"/>
            <consortium name="Broad Institute Whole Genome Assembly Team"/>
            <person name="Wade C.M."/>
            <person name="Giulotto E."/>
            <person name="Sigurdsson S."/>
            <person name="Zoli M."/>
            <person name="Gnerre S."/>
            <person name="Imsland F."/>
            <person name="Lear T.L."/>
            <person name="Adelson D.L."/>
            <person name="Bailey E."/>
            <person name="Bellone R.R."/>
            <person name="Bloecker H."/>
            <person name="Distl O."/>
            <person name="Edgar R.C."/>
            <person name="Garber M."/>
            <person name="Leeb T."/>
            <person name="Mauceli E."/>
            <person name="MacLeod J.N."/>
            <person name="Penedo M.C.T."/>
            <person name="Raison J.M."/>
            <person name="Sharpe T."/>
            <person name="Vogel J."/>
            <person name="Andersson L."/>
            <person name="Antczak D.F."/>
            <person name="Biagi T."/>
            <person name="Binns M.M."/>
            <person name="Chowdhary B.P."/>
            <person name="Coleman S.J."/>
            <person name="Della Valle G."/>
            <person name="Fryc S."/>
            <person name="Guerin G."/>
            <person name="Hasegawa T."/>
            <person name="Hill E.W."/>
            <person name="Jurka J."/>
            <person name="Kiialainen A."/>
            <person name="Lindgren G."/>
            <person name="Liu J."/>
            <person name="Magnani E."/>
            <person name="Mickelson J.R."/>
            <person name="Murray J."/>
            <person name="Nergadze S.G."/>
            <person name="Onofrio R."/>
            <person name="Pedroni S."/>
            <person name="Piras M.F."/>
            <person name="Raudsepp T."/>
            <person name="Rocchi M."/>
            <person name="Roeed K.H."/>
            <person name="Ryder O.A."/>
            <person name="Searle S."/>
            <person name="Skow L."/>
            <person name="Swinburne J.E."/>
            <person name="Syvaenen A.C."/>
            <person name="Tozaki T."/>
            <person name="Valberg S.J."/>
            <person name="Vaudin M."/>
            <person name="White J.R."/>
            <person name="Zody M.C."/>
            <person name="Lander E.S."/>
            <person name="Lindblad-Toh K."/>
        </authorList>
    </citation>
    <scope>NUCLEOTIDE SEQUENCE [LARGE SCALE GENOMIC DNA]</scope>
    <source>
        <strain evidence="3 4">Thoroughbred</strain>
    </source>
</reference>
<feature type="compositionally biased region" description="Basic and acidic residues" evidence="2">
    <location>
        <begin position="207"/>
        <end position="225"/>
    </location>
</feature>
<feature type="region of interest" description="Disordered" evidence="2">
    <location>
        <begin position="186"/>
        <end position="235"/>
    </location>
</feature>
<dbReference type="Bgee" id="ENSECAG00000024873">
    <property type="expression patterns" value="Expressed in epithelium of bronchus and 17 other cell types or tissues"/>
</dbReference>
<feature type="coiled-coil region" evidence="1">
    <location>
        <begin position="21"/>
        <end position="66"/>
    </location>
</feature>